<proteinExistence type="predicted"/>
<evidence type="ECO:0000313" key="2">
    <source>
        <dbReference type="Proteomes" id="UP001255416"/>
    </source>
</evidence>
<dbReference type="EMBL" id="JASMWN010000016">
    <property type="protein sequence ID" value="MDU9005756.1"/>
    <property type="molecule type" value="Genomic_DNA"/>
</dbReference>
<evidence type="ECO:0008006" key="3">
    <source>
        <dbReference type="Google" id="ProtNLM"/>
    </source>
</evidence>
<organism evidence="1 2">
    <name type="scientific">Sedimentitalea todarodis</name>
    <dbReference type="NCBI Taxonomy" id="1631240"/>
    <lineage>
        <taxon>Bacteria</taxon>
        <taxon>Pseudomonadati</taxon>
        <taxon>Pseudomonadota</taxon>
        <taxon>Alphaproteobacteria</taxon>
        <taxon>Rhodobacterales</taxon>
        <taxon>Paracoccaceae</taxon>
        <taxon>Sedimentitalea</taxon>
    </lineage>
</organism>
<protein>
    <recommendedName>
        <fullName evidence="3">PilZ domain-containing protein</fullName>
    </recommendedName>
</protein>
<keyword evidence="2" id="KW-1185">Reference proteome</keyword>
<name>A0ABU3VHV1_9RHOB</name>
<comment type="caution">
    <text evidence="1">The sequence shown here is derived from an EMBL/GenBank/DDBJ whole genome shotgun (WGS) entry which is preliminary data.</text>
</comment>
<reference evidence="2" key="1">
    <citation type="submission" date="2023-05" db="EMBL/GenBank/DDBJ databases">
        <title>Sedimentitalea sp. nov. JM2-8.</title>
        <authorList>
            <person name="Huang J."/>
        </authorList>
    </citation>
    <scope>NUCLEOTIDE SEQUENCE [LARGE SCALE GENOMIC DNA]</scope>
    <source>
        <strain evidence="2">KHS03</strain>
    </source>
</reference>
<evidence type="ECO:0000313" key="1">
    <source>
        <dbReference type="EMBL" id="MDU9005756.1"/>
    </source>
</evidence>
<gene>
    <name evidence="1" type="ORF">QO231_18150</name>
</gene>
<dbReference type="Proteomes" id="UP001255416">
    <property type="component" value="Unassembled WGS sequence"/>
</dbReference>
<accession>A0ABU3VHV1</accession>
<sequence length="97" mass="10274">MTNNHEIKTMTVIDAPENQVGNRLLAIFDILSSGIMIRGCVLLRKSGGQLVAKGPIGKNHVGGAIRAEFVDTEVKDAIASKAARAYAALTGREAPDE</sequence>